<feature type="transmembrane region" description="Helical" evidence="1">
    <location>
        <begin position="26"/>
        <end position="43"/>
    </location>
</feature>
<organism evidence="2 3">
    <name type="scientific">Natrialba taiwanensis DSM 12281</name>
    <dbReference type="NCBI Taxonomy" id="1230458"/>
    <lineage>
        <taxon>Archaea</taxon>
        <taxon>Methanobacteriati</taxon>
        <taxon>Methanobacteriota</taxon>
        <taxon>Stenosarchaea group</taxon>
        <taxon>Halobacteria</taxon>
        <taxon>Halobacteriales</taxon>
        <taxon>Natrialbaceae</taxon>
        <taxon>Natrialba</taxon>
    </lineage>
</organism>
<keyword evidence="1" id="KW-0812">Transmembrane</keyword>
<protein>
    <submittedName>
        <fullName evidence="2">Uncharacterized protein</fullName>
    </submittedName>
</protein>
<name>L9ZPK0_9EURY</name>
<evidence type="ECO:0000313" key="2">
    <source>
        <dbReference type="EMBL" id="ELY88294.1"/>
    </source>
</evidence>
<sequence>MITNIVRTTLEVVNYLEEIRYPRTRILTYIFVSIFVGILLSNSPRAVDLPILTVVAILFGFTINAVVMLGNSSEHYISENGMYNDQLKAYYKKSLYISIHTLGIGIFTIIITGLYQLFPGFSIDLVEIQLWGNIVKVELISAFVYSLIVYYLMVFSLVISSAAELVKIRV</sequence>
<dbReference type="RefSeq" id="WP_006826730.1">
    <property type="nucleotide sequence ID" value="NZ_AOIL01000051.1"/>
</dbReference>
<gene>
    <name evidence="2" type="ORF">C484_15312</name>
</gene>
<dbReference type="OrthoDB" id="379379at2157"/>
<feature type="transmembrane region" description="Helical" evidence="1">
    <location>
        <begin position="95"/>
        <end position="118"/>
    </location>
</feature>
<accession>L9ZPK0</accession>
<comment type="caution">
    <text evidence="2">The sequence shown here is derived from an EMBL/GenBank/DDBJ whole genome shotgun (WGS) entry which is preliminary data.</text>
</comment>
<dbReference type="Proteomes" id="UP000011648">
    <property type="component" value="Unassembled WGS sequence"/>
</dbReference>
<reference evidence="2 3" key="1">
    <citation type="journal article" date="2014" name="PLoS Genet.">
        <title>Phylogenetically driven sequencing of extremely halophilic archaea reveals strategies for static and dynamic osmo-response.</title>
        <authorList>
            <person name="Becker E.A."/>
            <person name="Seitzer P.M."/>
            <person name="Tritt A."/>
            <person name="Larsen D."/>
            <person name="Krusor M."/>
            <person name="Yao A.I."/>
            <person name="Wu D."/>
            <person name="Madern D."/>
            <person name="Eisen J.A."/>
            <person name="Darling A.E."/>
            <person name="Facciotti M.T."/>
        </authorList>
    </citation>
    <scope>NUCLEOTIDE SEQUENCE [LARGE SCALE GENOMIC DNA]</scope>
    <source>
        <strain evidence="2 3">DSM 12281</strain>
    </source>
</reference>
<proteinExistence type="predicted"/>
<feature type="transmembrane region" description="Helical" evidence="1">
    <location>
        <begin position="138"/>
        <end position="159"/>
    </location>
</feature>
<evidence type="ECO:0000256" key="1">
    <source>
        <dbReference type="SAM" id="Phobius"/>
    </source>
</evidence>
<dbReference type="EMBL" id="AOIL01000051">
    <property type="protein sequence ID" value="ELY88294.1"/>
    <property type="molecule type" value="Genomic_DNA"/>
</dbReference>
<dbReference type="STRING" id="1230458.C484_15312"/>
<keyword evidence="1" id="KW-1133">Transmembrane helix</keyword>
<dbReference type="AlphaFoldDB" id="L9ZPK0"/>
<feature type="transmembrane region" description="Helical" evidence="1">
    <location>
        <begin position="49"/>
        <end position="69"/>
    </location>
</feature>
<keyword evidence="1" id="KW-0472">Membrane</keyword>
<keyword evidence="3" id="KW-1185">Reference proteome</keyword>
<evidence type="ECO:0000313" key="3">
    <source>
        <dbReference type="Proteomes" id="UP000011648"/>
    </source>
</evidence>